<sequence length="150" mass="16702">MIEALHRLLPSAQRIIPTAFHVTVDNVIQALEESDVSFVIHRLGKTDWELESSEMDDIEILALLNMHEVGHQGLLLIETEACSTHGISYLSCPAERLGEFVSAYPANLELDDKTVGTFFDSDVIMLGETSRTLTIYHHGGVYCHVRLPAL</sequence>
<reference evidence="1 2" key="1">
    <citation type="submission" date="2018-02" db="EMBL/GenBank/DDBJ databases">
        <title>Comparative genomes isolates from brazilian mangrove.</title>
        <authorList>
            <person name="Araujo J.E."/>
            <person name="Taketani R.G."/>
            <person name="Silva M.C.P."/>
            <person name="Loureco M.V."/>
            <person name="Andreote F.D."/>
        </authorList>
    </citation>
    <scope>NUCLEOTIDE SEQUENCE [LARGE SCALE GENOMIC DNA]</scope>
    <source>
        <strain evidence="1 2">Hex-1 MGV</strain>
    </source>
</reference>
<protein>
    <submittedName>
        <fullName evidence="1">Uncharacterized protein</fullName>
    </submittedName>
</protein>
<dbReference type="Proteomes" id="UP000238322">
    <property type="component" value="Unassembled WGS sequence"/>
</dbReference>
<dbReference type="RefSeq" id="WP_105328495.1">
    <property type="nucleotide sequence ID" value="NZ_PUHY01000005.1"/>
</dbReference>
<evidence type="ECO:0000313" key="1">
    <source>
        <dbReference type="EMBL" id="PQO37244.1"/>
    </source>
</evidence>
<dbReference type="OrthoDB" id="291082at2"/>
<dbReference type="AlphaFoldDB" id="A0A2S8FZD5"/>
<gene>
    <name evidence="1" type="ORF">C5Y83_04655</name>
</gene>
<evidence type="ECO:0000313" key="2">
    <source>
        <dbReference type="Proteomes" id="UP000238322"/>
    </source>
</evidence>
<accession>A0A2S8FZD5</accession>
<proteinExistence type="predicted"/>
<organism evidence="1 2">
    <name type="scientific">Blastopirellula marina</name>
    <dbReference type="NCBI Taxonomy" id="124"/>
    <lineage>
        <taxon>Bacteria</taxon>
        <taxon>Pseudomonadati</taxon>
        <taxon>Planctomycetota</taxon>
        <taxon>Planctomycetia</taxon>
        <taxon>Pirellulales</taxon>
        <taxon>Pirellulaceae</taxon>
        <taxon>Blastopirellula</taxon>
    </lineage>
</organism>
<dbReference type="EMBL" id="PUHY01000005">
    <property type="protein sequence ID" value="PQO37244.1"/>
    <property type="molecule type" value="Genomic_DNA"/>
</dbReference>
<name>A0A2S8FZD5_9BACT</name>
<comment type="caution">
    <text evidence="1">The sequence shown here is derived from an EMBL/GenBank/DDBJ whole genome shotgun (WGS) entry which is preliminary data.</text>
</comment>